<dbReference type="OMA" id="DPKTCKC"/>
<dbReference type="AlphaFoldDB" id="A0A8W8JC34"/>
<dbReference type="Gene3D" id="2.10.220.10">
    <property type="entry name" value="Hormone Receptor, Insulin-like Growth Factor Receptor 1, Chain A, domain 2"/>
    <property type="match status" value="4"/>
</dbReference>
<evidence type="ECO:0008006" key="5">
    <source>
        <dbReference type="Google" id="ProtNLM"/>
    </source>
</evidence>
<dbReference type="Proteomes" id="UP000005408">
    <property type="component" value="Unassembled WGS sequence"/>
</dbReference>
<evidence type="ECO:0000256" key="2">
    <source>
        <dbReference type="SAM" id="SignalP"/>
    </source>
</evidence>
<evidence type="ECO:0000313" key="3">
    <source>
        <dbReference type="EnsemblMetazoa" id="G18133.1:cds"/>
    </source>
</evidence>
<reference evidence="3" key="1">
    <citation type="submission" date="2022-08" db="UniProtKB">
        <authorList>
            <consortium name="EnsemblMetazoa"/>
        </authorList>
    </citation>
    <scope>IDENTIFICATION</scope>
    <source>
        <strain evidence="3">05x7-T-G4-1.051#20</strain>
    </source>
</reference>
<name>A0A8W8JC34_MAGGI</name>
<dbReference type="EnsemblMetazoa" id="G18133.1">
    <property type="protein sequence ID" value="G18133.1:cds"/>
    <property type="gene ID" value="G18133"/>
</dbReference>
<keyword evidence="4" id="KW-1185">Reference proteome</keyword>
<dbReference type="OrthoDB" id="6130389at2759"/>
<keyword evidence="2" id="KW-0732">Signal</keyword>
<proteinExistence type="predicted"/>
<keyword evidence="1" id="KW-0472">Membrane</keyword>
<keyword evidence="1" id="KW-1133">Transmembrane helix</keyword>
<sequence length="1147" mass="132143">MDTFMFWTSFLILIKSVTTICLPSEVYIQDSHQQKCLPTCPESLYMFRQTCMKDCPNYANISETALGKFCIVEHDFDCQRTSCPADFPLCYRMNCLEKCPEYTVQFENSCVLECPITNPFLVSNNCEGPCFTGNSTCVERCPDDHPFIFQTPRSIHCLEHCQIFTFEDKENKVCHLKCPEERKFLLNKTCHNNCPESHPFIQTLTSYYNTITLCSESCPQDTLIDEGYCVIACPDGKYEFNKTCTDDCPESHPLKYPNVLEKSTSGRAKYTCVDSCNIKTNLYISNNLEYKNHCIKSCPLESNFAFNGSCVAICPPSQQYNINHEYGEFKHCVEKCPDDTVLSNKTNCRRFCPQDENFMYNRTCHQECPVEAKFYPLYNISPHVLCYKKCPDGDKIFNDTQCASRCPEKAKFENNGTCVTDCQGYFGFKLYRVEMVSYYNRIEKYVCVAKCPVDYLINGNECIKECPSERKYVFNNTCNETCPIEHNFKQLDRGHYKCIEECPPTAFVHNEFYCVSSCPVDALYQVNKTCVATCPSKVRYRYSNFTVISVNWYPKKNIYHHYCLADCPTKTLYNQDACVGECPKEANFLFNRSCEIGCPETVQYRILTGNHFTCLDECPSNAYKYNASLCVLTCPVDKNYEHNATCYQECPEREDFIYRDGSYFRCMNECIPFLTYNKTCLEHCPDEAKFRDKGECIAYCNDKERIYTFRNFTVGTGGTKIYDYYCLQTCPANTFISNLTCVSQCPSDTLQLDNKCVKFCPKERPLNYTTNKGKYFCVHSCPYRTFRFQSVCFDQCPSWLKSHQGTCTHECPKSHPYTDIRSQKCLSACENNFVITDNNICDKKCPTGKHYIEKNSCVFSCKNPRSLLQTTEQGLVCHDQCPHHLLLMENKGACVKKCPEDKLIVGSVCRALYKCPNHAYLEHTDFGRRCTNKCSSGFYLDGTHCVKECPPEKVIYDAVCANECPTTHPLRYKEFGSSNPRLICYRQCPSDYVANDSVCIEQSTCHSEHHFSYNHTCFETCPSFTAISNSNYCVSLTDYVIYFIVLLFLTAILTVIFYFLTCFTGIKSKTKRKSSGIKTHFQLISKRTPTQNNKNGKYVIRYSKEDNEEAEIIEINHQNIEHDGDEIVELNDGIETATTFRRRKGKS</sequence>
<accession>A0A8W8JC34</accession>
<dbReference type="InterPro" id="IPR009030">
    <property type="entry name" value="Growth_fac_rcpt_cys_sf"/>
</dbReference>
<feature type="chain" id="PRO_5036498380" description="Proprotein convertase subtilisin/kexin type 5" evidence="2">
    <location>
        <begin position="20"/>
        <end position="1147"/>
    </location>
</feature>
<protein>
    <recommendedName>
        <fullName evidence="5">Proprotein convertase subtilisin/kexin type 5</fullName>
    </recommendedName>
</protein>
<evidence type="ECO:0000313" key="4">
    <source>
        <dbReference type="Proteomes" id="UP000005408"/>
    </source>
</evidence>
<feature type="transmembrane region" description="Helical" evidence="1">
    <location>
        <begin position="1039"/>
        <end position="1063"/>
    </location>
</feature>
<dbReference type="SUPFAM" id="SSF57184">
    <property type="entry name" value="Growth factor receptor domain"/>
    <property type="match status" value="1"/>
</dbReference>
<keyword evidence="1" id="KW-0812">Transmembrane</keyword>
<feature type="signal peptide" evidence="2">
    <location>
        <begin position="1"/>
        <end position="19"/>
    </location>
</feature>
<organism evidence="3 4">
    <name type="scientific">Magallana gigas</name>
    <name type="common">Pacific oyster</name>
    <name type="synonym">Crassostrea gigas</name>
    <dbReference type="NCBI Taxonomy" id="29159"/>
    <lineage>
        <taxon>Eukaryota</taxon>
        <taxon>Metazoa</taxon>
        <taxon>Spiralia</taxon>
        <taxon>Lophotrochozoa</taxon>
        <taxon>Mollusca</taxon>
        <taxon>Bivalvia</taxon>
        <taxon>Autobranchia</taxon>
        <taxon>Pteriomorphia</taxon>
        <taxon>Ostreida</taxon>
        <taxon>Ostreoidea</taxon>
        <taxon>Ostreidae</taxon>
        <taxon>Magallana</taxon>
    </lineage>
</organism>
<evidence type="ECO:0000256" key="1">
    <source>
        <dbReference type="SAM" id="Phobius"/>
    </source>
</evidence>